<dbReference type="PROSITE" id="PS50110">
    <property type="entry name" value="RESPONSE_REGULATORY"/>
    <property type="match status" value="1"/>
</dbReference>
<dbReference type="EMBL" id="CP036339">
    <property type="protein sequence ID" value="QDT71639.1"/>
    <property type="molecule type" value="Genomic_DNA"/>
</dbReference>
<dbReference type="InterPro" id="IPR001789">
    <property type="entry name" value="Sig_transdc_resp-reg_receiver"/>
</dbReference>
<organism evidence="3 4">
    <name type="scientific">Lacipirellula limnantheis</name>
    <dbReference type="NCBI Taxonomy" id="2528024"/>
    <lineage>
        <taxon>Bacteria</taxon>
        <taxon>Pseudomonadati</taxon>
        <taxon>Planctomycetota</taxon>
        <taxon>Planctomycetia</taxon>
        <taxon>Pirellulales</taxon>
        <taxon>Lacipirellulaceae</taxon>
        <taxon>Lacipirellula</taxon>
    </lineage>
</organism>
<accession>A0A517TTE2</accession>
<dbReference type="InterPro" id="IPR052048">
    <property type="entry name" value="ST_Response_Regulator"/>
</dbReference>
<evidence type="ECO:0000259" key="2">
    <source>
        <dbReference type="PROSITE" id="PS50110"/>
    </source>
</evidence>
<evidence type="ECO:0000256" key="1">
    <source>
        <dbReference type="PROSITE-ProRule" id="PRU00169"/>
    </source>
</evidence>
<proteinExistence type="predicted"/>
<sequence>MSHTLLVTDDSMIVREMIKDLAAEAGWNVVGEAVNGQQAIDKYRELRPDAMTLDLVMPEYDGLHALRGVRELDPHAKVLVVSAIDQTDVLQEAVKLGAADFIVKPFDKRRAQRALSILFGDEPIVLHKTAVAAGEIA</sequence>
<dbReference type="AlphaFoldDB" id="A0A517TTE2"/>
<dbReference type="Gene3D" id="3.40.50.2300">
    <property type="match status" value="1"/>
</dbReference>
<protein>
    <submittedName>
        <fullName evidence="3">Chemotaxis protein CheY</fullName>
    </submittedName>
</protein>
<dbReference type="OrthoDB" id="9813953at2"/>
<dbReference type="GO" id="GO:0000160">
    <property type="term" value="P:phosphorelay signal transduction system"/>
    <property type="evidence" value="ECO:0007669"/>
    <property type="project" value="InterPro"/>
</dbReference>
<dbReference type="PANTHER" id="PTHR43228">
    <property type="entry name" value="TWO-COMPONENT RESPONSE REGULATOR"/>
    <property type="match status" value="1"/>
</dbReference>
<dbReference type="KEGG" id="llh:I41_07990"/>
<feature type="domain" description="Response regulatory" evidence="2">
    <location>
        <begin position="4"/>
        <end position="119"/>
    </location>
</feature>
<evidence type="ECO:0000313" key="3">
    <source>
        <dbReference type="EMBL" id="QDT71639.1"/>
    </source>
</evidence>
<dbReference type="SMART" id="SM00448">
    <property type="entry name" value="REC"/>
    <property type="match status" value="1"/>
</dbReference>
<dbReference type="Proteomes" id="UP000317909">
    <property type="component" value="Chromosome"/>
</dbReference>
<dbReference type="InterPro" id="IPR011006">
    <property type="entry name" value="CheY-like_superfamily"/>
</dbReference>
<dbReference type="SUPFAM" id="SSF52172">
    <property type="entry name" value="CheY-like"/>
    <property type="match status" value="1"/>
</dbReference>
<gene>
    <name evidence="3" type="primary">cheY_1</name>
    <name evidence="3" type="ORF">I41_07990</name>
</gene>
<keyword evidence="4" id="KW-1185">Reference proteome</keyword>
<dbReference type="RefSeq" id="WP_145431066.1">
    <property type="nucleotide sequence ID" value="NZ_CP036339.1"/>
</dbReference>
<feature type="modified residue" description="4-aspartylphosphate" evidence="1">
    <location>
        <position position="54"/>
    </location>
</feature>
<reference evidence="3 4" key="1">
    <citation type="submission" date="2019-02" db="EMBL/GenBank/DDBJ databases">
        <title>Deep-cultivation of Planctomycetes and their phenomic and genomic characterization uncovers novel biology.</title>
        <authorList>
            <person name="Wiegand S."/>
            <person name="Jogler M."/>
            <person name="Boedeker C."/>
            <person name="Pinto D."/>
            <person name="Vollmers J."/>
            <person name="Rivas-Marin E."/>
            <person name="Kohn T."/>
            <person name="Peeters S.H."/>
            <person name="Heuer A."/>
            <person name="Rast P."/>
            <person name="Oberbeckmann S."/>
            <person name="Bunk B."/>
            <person name="Jeske O."/>
            <person name="Meyerdierks A."/>
            <person name="Storesund J.E."/>
            <person name="Kallscheuer N."/>
            <person name="Luecker S."/>
            <person name="Lage O.M."/>
            <person name="Pohl T."/>
            <person name="Merkel B.J."/>
            <person name="Hornburger P."/>
            <person name="Mueller R.-W."/>
            <person name="Bruemmer F."/>
            <person name="Labrenz M."/>
            <person name="Spormann A.M."/>
            <person name="Op den Camp H."/>
            <person name="Overmann J."/>
            <person name="Amann R."/>
            <person name="Jetten M.S.M."/>
            <person name="Mascher T."/>
            <person name="Medema M.H."/>
            <person name="Devos D.P."/>
            <person name="Kaster A.-K."/>
            <person name="Ovreas L."/>
            <person name="Rohde M."/>
            <person name="Galperin M.Y."/>
            <person name="Jogler C."/>
        </authorList>
    </citation>
    <scope>NUCLEOTIDE SEQUENCE [LARGE SCALE GENOMIC DNA]</scope>
    <source>
        <strain evidence="3 4">I41</strain>
    </source>
</reference>
<keyword evidence="1" id="KW-0597">Phosphoprotein</keyword>
<dbReference type="PANTHER" id="PTHR43228:SF1">
    <property type="entry name" value="TWO-COMPONENT RESPONSE REGULATOR ARR22"/>
    <property type="match status" value="1"/>
</dbReference>
<evidence type="ECO:0000313" key="4">
    <source>
        <dbReference type="Proteomes" id="UP000317909"/>
    </source>
</evidence>
<dbReference type="Pfam" id="PF00072">
    <property type="entry name" value="Response_reg"/>
    <property type="match status" value="1"/>
</dbReference>
<name>A0A517TTE2_9BACT</name>